<dbReference type="SUPFAM" id="SSF55347">
    <property type="entry name" value="Glyceraldehyde-3-phosphate dehydrogenase-like, C-terminal domain"/>
    <property type="match status" value="1"/>
</dbReference>
<reference evidence="4" key="1">
    <citation type="submission" date="2024-02" db="EMBL/GenBank/DDBJ databases">
        <authorList>
            <consortium name="ELIXIR-Norway"/>
            <consortium name="Elixir Norway"/>
        </authorList>
    </citation>
    <scope>NUCLEOTIDE SEQUENCE</scope>
</reference>
<evidence type="ECO:0000313" key="4">
    <source>
        <dbReference type="EMBL" id="CAK9254248.1"/>
    </source>
</evidence>
<evidence type="ECO:0000259" key="2">
    <source>
        <dbReference type="Pfam" id="PF03435"/>
    </source>
</evidence>
<dbReference type="InterPro" id="IPR032095">
    <property type="entry name" value="Sacchrp_dh-like_C"/>
</dbReference>
<dbReference type="InterPro" id="IPR036291">
    <property type="entry name" value="NAD(P)-bd_dom_sf"/>
</dbReference>
<dbReference type="EMBL" id="CAXAQS010000999">
    <property type="protein sequence ID" value="CAK9254248.1"/>
    <property type="molecule type" value="Genomic_DNA"/>
</dbReference>
<organism evidence="4 5">
    <name type="scientific">Sphagnum jensenii</name>
    <dbReference type="NCBI Taxonomy" id="128206"/>
    <lineage>
        <taxon>Eukaryota</taxon>
        <taxon>Viridiplantae</taxon>
        <taxon>Streptophyta</taxon>
        <taxon>Embryophyta</taxon>
        <taxon>Bryophyta</taxon>
        <taxon>Sphagnophytina</taxon>
        <taxon>Sphagnopsida</taxon>
        <taxon>Sphagnales</taxon>
        <taxon>Sphagnaceae</taxon>
        <taxon>Sphagnum</taxon>
    </lineage>
</organism>
<dbReference type="Pfam" id="PF16653">
    <property type="entry name" value="Sacchrp_dh_C"/>
    <property type="match status" value="1"/>
</dbReference>
<dbReference type="Gene3D" id="1.10.1870.10">
    <property type="entry name" value="Domain 3, Saccharopine reductase"/>
    <property type="match status" value="1"/>
</dbReference>
<comment type="caution">
    <text evidence="4">The sequence shown here is derived from an EMBL/GenBank/DDBJ whole genome shotgun (WGS) entry which is preliminary data.</text>
</comment>
<dbReference type="Pfam" id="PF03435">
    <property type="entry name" value="Sacchrp_dh_NADP"/>
    <property type="match status" value="1"/>
</dbReference>
<gene>
    <name evidence="4" type="ORF">CSSPJE1EN1_LOCUS29626</name>
</gene>
<evidence type="ECO:0000313" key="5">
    <source>
        <dbReference type="Proteomes" id="UP001497444"/>
    </source>
</evidence>
<keyword evidence="5" id="KW-1185">Reference proteome</keyword>
<name>A0ABP0VK88_9BRYO</name>
<dbReference type="Gene3D" id="3.40.50.720">
    <property type="entry name" value="NAD(P)-binding Rossmann-like Domain"/>
    <property type="match status" value="1"/>
</dbReference>
<protein>
    <recommendedName>
        <fullName evidence="6">Saccharopine dehydrogenase</fullName>
    </recommendedName>
</protein>
<sequence length="487" mass="53309">MSKQSLQQNLKERGSEGHHPEVLILGAGRMCEPAVKYLSDGKFITWRLGNPHTHTIHVPVDVVLASLFLEDAEKVVEGIPNATAAQLDVSDGARLRDLISEANVVISLLPANCHIPVANACIELKKHLVTASYVSSEMALLDDKAKQADVALLCEMGLDPGIDHMMAMKMIDEAHARGGRVQSFVSYCGGLPAPTAANNPLGYKFSWNPSGAIKAGRNSAVYLYEGKTVEVAGEDLFASAVPLRLQNMPVFALEQLPNRDSLSYGNLYGIDKEASTIFRATLRYEGFSEIMAVLVLEHLLSQLPDIPTKFMTTSGANTVSTTWITKKLAGLSCCKNSSVALRAANCIRWLGLDSEENVPEACKKSAFDVLCHQMEQRLTYAPNEQDMVLLHHELEVVYDDGHICEQQTATLLELGETHDRDIELLLRPQSAMARTVGLPVAIGAQLLLFEEVKSRGVLRPLCSEVYEPALEILAALGIKLEEHIEKF</sequence>
<dbReference type="Proteomes" id="UP001497444">
    <property type="component" value="Unassembled WGS sequence"/>
</dbReference>
<keyword evidence="1" id="KW-0560">Oxidoreductase</keyword>
<evidence type="ECO:0008006" key="6">
    <source>
        <dbReference type="Google" id="ProtNLM"/>
    </source>
</evidence>
<proteinExistence type="predicted"/>
<evidence type="ECO:0000259" key="3">
    <source>
        <dbReference type="Pfam" id="PF16653"/>
    </source>
</evidence>
<feature type="domain" description="Saccharopine dehydrogenase-like C-terminal" evidence="3">
    <location>
        <begin position="157"/>
        <end position="478"/>
    </location>
</feature>
<evidence type="ECO:0000256" key="1">
    <source>
        <dbReference type="ARBA" id="ARBA00023002"/>
    </source>
</evidence>
<dbReference type="Gene3D" id="3.30.360.10">
    <property type="entry name" value="Dihydrodipicolinate Reductase, domain 2"/>
    <property type="match status" value="1"/>
</dbReference>
<dbReference type="InterPro" id="IPR051168">
    <property type="entry name" value="AASS"/>
</dbReference>
<dbReference type="PANTHER" id="PTHR11133:SF22">
    <property type="entry name" value="ALPHA-AMINOADIPIC SEMIALDEHYDE SYNTHASE, MITOCHONDRIAL"/>
    <property type="match status" value="1"/>
</dbReference>
<dbReference type="SUPFAM" id="SSF51735">
    <property type="entry name" value="NAD(P)-binding Rossmann-fold domains"/>
    <property type="match status" value="1"/>
</dbReference>
<dbReference type="PANTHER" id="PTHR11133">
    <property type="entry name" value="SACCHAROPINE DEHYDROGENASE"/>
    <property type="match status" value="1"/>
</dbReference>
<dbReference type="InterPro" id="IPR005097">
    <property type="entry name" value="Sacchrp_dh_NADP-bd"/>
</dbReference>
<feature type="domain" description="Saccharopine dehydrogenase NADP binding" evidence="2">
    <location>
        <begin position="22"/>
        <end position="151"/>
    </location>
</feature>
<accession>A0ABP0VK88</accession>